<comment type="caution">
    <text evidence="2">The sequence shown here is derived from an EMBL/GenBank/DDBJ whole genome shotgun (WGS) entry which is preliminary data.</text>
</comment>
<organism evidence="2 3">
    <name type="scientific">Caldisericum exile</name>
    <dbReference type="NCBI Taxonomy" id="693075"/>
    <lineage>
        <taxon>Bacteria</taxon>
        <taxon>Pseudomonadati</taxon>
        <taxon>Caldisericota/Cryosericota group</taxon>
        <taxon>Caldisericota</taxon>
        <taxon>Caldisericia</taxon>
        <taxon>Caldisericales</taxon>
        <taxon>Caldisericaceae</taxon>
        <taxon>Caldisericum</taxon>
    </lineage>
</organism>
<name>A0A2J6X962_9BACT</name>
<sequence>MILNCPYFEKCDAPICPMDPSKERAVWYPDEEICRNREFGDLDLIISQKKIARLNRRHEVQGIFTYNMLNRPLIIRKGISGLSEDQDLDETAKSEKTWIQKHRGMSKELKNSLGERLKMNEGTKKEGFTNA</sequence>
<dbReference type="Proteomes" id="UP000236910">
    <property type="component" value="Unassembled WGS sequence"/>
</dbReference>
<protein>
    <submittedName>
        <fullName evidence="2">Uncharacterized protein</fullName>
    </submittedName>
</protein>
<gene>
    <name evidence="2" type="ORF">C0175_01085</name>
</gene>
<accession>A0A2J6X962</accession>
<feature type="region of interest" description="Disordered" evidence="1">
    <location>
        <begin position="105"/>
        <end position="131"/>
    </location>
</feature>
<proteinExistence type="predicted"/>
<evidence type="ECO:0000313" key="3">
    <source>
        <dbReference type="Proteomes" id="UP000236910"/>
    </source>
</evidence>
<reference evidence="2 3" key="1">
    <citation type="submission" date="2018-01" db="EMBL/GenBank/DDBJ databases">
        <title>Metagenomic assembled genomes from two thermal pools in the Uzon Caldera, Kamchatka, Russia.</title>
        <authorList>
            <person name="Wilkins L."/>
            <person name="Ettinger C."/>
        </authorList>
    </citation>
    <scope>NUCLEOTIDE SEQUENCE [LARGE SCALE GENOMIC DNA]</scope>
    <source>
        <strain evidence="2">ARK-10</strain>
    </source>
</reference>
<evidence type="ECO:0000256" key="1">
    <source>
        <dbReference type="SAM" id="MobiDB-lite"/>
    </source>
</evidence>
<dbReference type="EMBL" id="PNIX01000063">
    <property type="protein sequence ID" value="PMP83843.1"/>
    <property type="molecule type" value="Genomic_DNA"/>
</dbReference>
<evidence type="ECO:0000313" key="2">
    <source>
        <dbReference type="EMBL" id="PMP83843.1"/>
    </source>
</evidence>
<dbReference type="AlphaFoldDB" id="A0A2J6X962"/>